<accession>A0ABV6QH05</accession>
<feature type="transmembrane region" description="Helical" evidence="5">
    <location>
        <begin position="233"/>
        <end position="250"/>
    </location>
</feature>
<keyword evidence="4 5" id="KW-0472">Membrane</keyword>
<evidence type="ECO:0000313" key="6">
    <source>
        <dbReference type="EMBL" id="MFC0622882.1"/>
    </source>
</evidence>
<reference evidence="6 7" key="1">
    <citation type="submission" date="2024-09" db="EMBL/GenBank/DDBJ databases">
        <authorList>
            <person name="Sun Q."/>
            <person name="Mori K."/>
        </authorList>
    </citation>
    <scope>NUCLEOTIDE SEQUENCE [LARGE SCALE GENOMIC DNA]</scope>
    <source>
        <strain evidence="6 7">CGMCC 1.15906</strain>
    </source>
</reference>
<feature type="transmembrane region" description="Helical" evidence="5">
    <location>
        <begin position="92"/>
        <end position="110"/>
    </location>
</feature>
<comment type="subcellular location">
    <subcellularLocation>
        <location evidence="1">Membrane</location>
        <topology evidence="1">Multi-pass membrane protein</topology>
    </subcellularLocation>
</comment>
<proteinExistence type="predicted"/>
<feature type="transmembrane region" description="Helical" evidence="5">
    <location>
        <begin position="165"/>
        <end position="186"/>
    </location>
</feature>
<gene>
    <name evidence="6" type="ORF">ACFFGN_02345</name>
</gene>
<feature type="transmembrane region" description="Helical" evidence="5">
    <location>
        <begin position="140"/>
        <end position="159"/>
    </location>
</feature>
<dbReference type="Proteomes" id="UP001589890">
    <property type="component" value="Unassembled WGS sequence"/>
</dbReference>
<dbReference type="EMBL" id="JBHLTC010000001">
    <property type="protein sequence ID" value="MFC0622882.1"/>
    <property type="molecule type" value="Genomic_DNA"/>
</dbReference>
<feature type="transmembrane region" description="Helical" evidence="5">
    <location>
        <begin position="257"/>
        <end position="275"/>
    </location>
</feature>
<keyword evidence="3 5" id="KW-1133">Transmembrane helix</keyword>
<keyword evidence="2 5" id="KW-0812">Transmembrane</keyword>
<dbReference type="RefSeq" id="WP_380043560.1">
    <property type="nucleotide sequence ID" value="NZ_JBHLTC010000001.1"/>
</dbReference>
<evidence type="ECO:0000313" key="7">
    <source>
        <dbReference type="Proteomes" id="UP001589890"/>
    </source>
</evidence>
<name>A0ABV6QH05_9ACTN</name>
<dbReference type="InterPro" id="IPR000537">
    <property type="entry name" value="UbiA_prenyltransferase"/>
</dbReference>
<organism evidence="6 7">
    <name type="scientific">Kribbella deserti</name>
    <dbReference type="NCBI Taxonomy" id="1926257"/>
    <lineage>
        <taxon>Bacteria</taxon>
        <taxon>Bacillati</taxon>
        <taxon>Actinomycetota</taxon>
        <taxon>Actinomycetes</taxon>
        <taxon>Propionibacteriales</taxon>
        <taxon>Kribbellaceae</taxon>
        <taxon>Kribbella</taxon>
    </lineage>
</organism>
<keyword evidence="7" id="KW-1185">Reference proteome</keyword>
<comment type="caution">
    <text evidence="6">The sequence shown here is derived from an EMBL/GenBank/DDBJ whole genome shotgun (WGS) entry which is preliminary data.</text>
</comment>
<dbReference type="InterPro" id="IPR044878">
    <property type="entry name" value="UbiA_sf"/>
</dbReference>
<evidence type="ECO:0000256" key="3">
    <source>
        <dbReference type="ARBA" id="ARBA00022989"/>
    </source>
</evidence>
<dbReference type="Gene3D" id="1.10.357.140">
    <property type="entry name" value="UbiA prenyltransferase"/>
    <property type="match status" value="1"/>
</dbReference>
<protein>
    <submittedName>
        <fullName evidence="6">UbiA family prenyltransferase</fullName>
    </submittedName>
</protein>
<evidence type="ECO:0000256" key="2">
    <source>
        <dbReference type="ARBA" id="ARBA00022692"/>
    </source>
</evidence>
<evidence type="ECO:0000256" key="1">
    <source>
        <dbReference type="ARBA" id="ARBA00004141"/>
    </source>
</evidence>
<evidence type="ECO:0000256" key="4">
    <source>
        <dbReference type="ARBA" id="ARBA00023136"/>
    </source>
</evidence>
<dbReference type="Pfam" id="PF01040">
    <property type="entry name" value="UbiA"/>
    <property type="match status" value="1"/>
</dbReference>
<evidence type="ECO:0000256" key="5">
    <source>
        <dbReference type="SAM" id="Phobius"/>
    </source>
</evidence>
<feature type="transmembrane region" description="Helical" evidence="5">
    <location>
        <begin position="207"/>
        <end position="227"/>
    </location>
</feature>
<sequence length="280" mass="28119">MAATGDVKRALGGVAGLARACHPGPTIAVTTLVTVVAVSAGRDPWGCVLTGAAVLTGQLSIGWSNDAVDADRDRAVARADKPIASGQVSRRAVWTAAGIAAAACVPLSLASGLLAGTAHLLGIIAGWAYNLGLKSSVFSWIPYAVAFGLLPSFVTLGTGPDHAWAPWWAMTATALLGIGAHLANVVPDLADDLATGIRGWPQRLGNAARLVAPLPLAIATVLLVVAPAGPAGVIGWLTLGVVAALLAVIASWPKAPFLLTIAVAAIDIVLLVVRGDALTG</sequence>
<dbReference type="CDD" id="cd13956">
    <property type="entry name" value="PT_UbiA"/>
    <property type="match status" value="1"/>
</dbReference>